<evidence type="ECO:0000256" key="1">
    <source>
        <dbReference type="SAM" id="MobiDB-lite"/>
    </source>
</evidence>
<accession>V4BIH1</accession>
<dbReference type="OrthoDB" id="6149201at2759"/>
<sequence length="168" mass="19893">MGRQLRTTLPTLSRHLKPRWPNLKNVRGRDKDHKERTKQNFDHHNSSRDLKELNPGDNIIVKLDWEKRGIPGVVIRKCTQPRSYMIRTKYGLFRRNRRHLFLANKVRFAANAFDEDFDPIDIDIRVNNHQDVNPPDPPPDIPQLPVRVEQPVLRRSGRTIVKPARYRD</sequence>
<dbReference type="KEGG" id="lgi:LOTGIDRAFT_165532"/>
<dbReference type="RefSeq" id="XP_009060819.1">
    <property type="nucleotide sequence ID" value="XM_009062571.1"/>
</dbReference>
<dbReference type="PANTHER" id="PTHR33244">
    <property type="entry name" value="INTEGRASE CATALYTIC DOMAIN-CONTAINING PROTEIN-RELATED"/>
    <property type="match status" value="1"/>
</dbReference>
<dbReference type="CTD" id="20240115"/>
<dbReference type="EMBL" id="KB202685">
    <property type="protein sequence ID" value="ESO88409.1"/>
    <property type="molecule type" value="Genomic_DNA"/>
</dbReference>
<gene>
    <name evidence="2" type="ORF">LOTGIDRAFT_165532</name>
</gene>
<organism evidence="2 3">
    <name type="scientific">Lottia gigantea</name>
    <name type="common">Giant owl limpet</name>
    <dbReference type="NCBI Taxonomy" id="225164"/>
    <lineage>
        <taxon>Eukaryota</taxon>
        <taxon>Metazoa</taxon>
        <taxon>Spiralia</taxon>
        <taxon>Lophotrochozoa</taxon>
        <taxon>Mollusca</taxon>
        <taxon>Gastropoda</taxon>
        <taxon>Patellogastropoda</taxon>
        <taxon>Lottioidea</taxon>
        <taxon>Lottiidae</taxon>
        <taxon>Lottia</taxon>
    </lineage>
</organism>
<evidence type="ECO:0000313" key="2">
    <source>
        <dbReference type="EMBL" id="ESO88409.1"/>
    </source>
</evidence>
<protein>
    <submittedName>
        <fullName evidence="2">Uncharacterized protein</fullName>
    </submittedName>
</protein>
<dbReference type="GeneID" id="20240115"/>
<dbReference type="HOGENOM" id="CLU_1588341_0_0_1"/>
<dbReference type="OMA" id="REVYIRT"/>
<keyword evidence="3" id="KW-1185">Reference proteome</keyword>
<feature type="region of interest" description="Disordered" evidence="1">
    <location>
        <begin position="21"/>
        <end position="50"/>
    </location>
</feature>
<dbReference type="STRING" id="225164.V4BIH1"/>
<proteinExistence type="predicted"/>
<reference evidence="2 3" key="1">
    <citation type="journal article" date="2013" name="Nature">
        <title>Insights into bilaterian evolution from three spiralian genomes.</title>
        <authorList>
            <person name="Simakov O."/>
            <person name="Marletaz F."/>
            <person name="Cho S.J."/>
            <person name="Edsinger-Gonzales E."/>
            <person name="Havlak P."/>
            <person name="Hellsten U."/>
            <person name="Kuo D.H."/>
            <person name="Larsson T."/>
            <person name="Lv J."/>
            <person name="Arendt D."/>
            <person name="Savage R."/>
            <person name="Osoegawa K."/>
            <person name="de Jong P."/>
            <person name="Grimwood J."/>
            <person name="Chapman J.A."/>
            <person name="Shapiro H."/>
            <person name="Aerts A."/>
            <person name="Otillar R.P."/>
            <person name="Terry A.Y."/>
            <person name="Boore J.L."/>
            <person name="Grigoriev I.V."/>
            <person name="Lindberg D.R."/>
            <person name="Seaver E.C."/>
            <person name="Weisblat D.A."/>
            <person name="Putnam N.H."/>
            <person name="Rokhsar D.S."/>
        </authorList>
    </citation>
    <scope>NUCLEOTIDE SEQUENCE [LARGE SCALE GENOMIC DNA]</scope>
</reference>
<dbReference type="PANTHER" id="PTHR33244:SF3">
    <property type="entry name" value="PEPTIDASE A2 DOMAIN-CONTAINING PROTEIN"/>
    <property type="match status" value="1"/>
</dbReference>
<name>V4BIH1_LOTGI</name>
<dbReference type="AlphaFoldDB" id="V4BIH1"/>
<feature type="compositionally biased region" description="Basic and acidic residues" evidence="1">
    <location>
        <begin position="27"/>
        <end position="50"/>
    </location>
</feature>
<evidence type="ECO:0000313" key="3">
    <source>
        <dbReference type="Proteomes" id="UP000030746"/>
    </source>
</evidence>
<dbReference type="Proteomes" id="UP000030746">
    <property type="component" value="Unassembled WGS sequence"/>
</dbReference>